<gene>
    <name evidence="1" type="ORF">RI844_06995</name>
</gene>
<accession>A0ABZ0GTD5</accession>
<sequence length="71" mass="8280">MKLLTGFLIIVVDGDLIYAVKINSRKTTNLFISDSTKTLKNHLLVEDDACFLPREFTFKFAWLVSPPQWYR</sequence>
<protein>
    <submittedName>
        <fullName evidence="1">Uncharacterized protein</fullName>
    </submittedName>
</protein>
<dbReference type="EMBL" id="CP136600">
    <property type="protein sequence ID" value="WOH38959.1"/>
    <property type="molecule type" value="Genomic_DNA"/>
</dbReference>
<dbReference type="RefSeq" id="WP_348397725.1">
    <property type="nucleotide sequence ID" value="NZ_CP136600.1"/>
</dbReference>
<keyword evidence="2" id="KW-1185">Reference proteome</keyword>
<dbReference type="Proteomes" id="UP001301442">
    <property type="component" value="Chromosome"/>
</dbReference>
<organism evidence="1 2">
    <name type="scientific">Thalassotalea fonticola</name>
    <dbReference type="NCBI Taxonomy" id="3065649"/>
    <lineage>
        <taxon>Bacteria</taxon>
        <taxon>Pseudomonadati</taxon>
        <taxon>Pseudomonadota</taxon>
        <taxon>Gammaproteobacteria</taxon>
        <taxon>Alteromonadales</taxon>
        <taxon>Colwelliaceae</taxon>
        <taxon>Thalassotalea</taxon>
    </lineage>
</organism>
<reference evidence="1 2" key="1">
    <citation type="submission" date="2023-09" db="EMBL/GenBank/DDBJ databases">
        <authorList>
            <person name="Qi X."/>
        </authorList>
    </citation>
    <scope>NUCLEOTIDE SEQUENCE [LARGE SCALE GENOMIC DNA]</scope>
    <source>
        <strain evidence="1 2">S1-1</strain>
    </source>
</reference>
<proteinExistence type="predicted"/>
<name>A0ABZ0GTD5_9GAMM</name>
<evidence type="ECO:0000313" key="1">
    <source>
        <dbReference type="EMBL" id="WOH38959.1"/>
    </source>
</evidence>
<evidence type="ECO:0000313" key="2">
    <source>
        <dbReference type="Proteomes" id="UP001301442"/>
    </source>
</evidence>